<dbReference type="EMBL" id="BFXY01000111">
    <property type="protein sequence ID" value="GDH52131.1"/>
    <property type="molecule type" value="Genomic_DNA"/>
</dbReference>
<comment type="caution">
    <text evidence="1">The sequence shown here is derived from an EMBL/GenBank/DDBJ whole genome shotgun (WGS) entry which is preliminary data.</text>
</comment>
<evidence type="ECO:0000313" key="2">
    <source>
        <dbReference type="Proteomes" id="UP000303027"/>
    </source>
</evidence>
<protein>
    <submittedName>
        <fullName evidence="1">Uncharacterized protein</fullName>
    </submittedName>
</protein>
<dbReference type="RefSeq" id="WP_170992746.1">
    <property type="nucleotide sequence ID" value="NZ_NMMR01000176.1"/>
</dbReference>
<reference evidence="1 2" key="1">
    <citation type="submission" date="2018-04" db="EMBL/GenBank/DDBJ databases">
        <title>Large scale genomics of bovine and human commensal E. coli to reveal the emerging process of EHEC.</title>
        <authorList>
            <person name="Arimizu Y."/>
            <person name="Ogura Y."/>
        </authorList>
    </citation>
    <scope>NUCLEOTIDE SEQUENCE [LARGE SCALE GENOMIC DNA]</scope>
    <source>
        <strain evidence="1 2">KK-P061</strain>
    </source>
</reference>
<dbReference type="AlphaFoldDB" id="A0A4C9H062"/>
<organism evidence="1 2">
    <name type="scientific">Escherichia coli</name>
    <dbReference type="NCBI Taxonomy" id="562"/>
    <lineage>
        <taxon>Bacteria</taxon>
        <taxon>Pseudomonadati</taxon>
        <taxon>Pseudomonadota</taxon>
        <taxon>Gammaproteobacteria</taxon>
        <taxon>Enterobacterales</taxon>
        <taxon>Enterobacteriaceae</taxon>
        <taxon>Escherichia</taxon>
    </lineage>
</organism>
<gene>
    <name evidence="1" type="ORF">BvCmsKKP061_03539</name>
</gene>
<evidence type="ECO:0000313" key="1">
    <source>
        <dbReference type="EMBL" id="GDH52131.1"/>
    </source>
</evidence>
<proteinExistence type="predicted"/>
<sequence length="46" mass="5453">MSSQLQNGVDFGVWSFLAYRDYYSDNDFSNNISVLKSAHSERRQYR</sequence>
<dbReference type="Proteomes" id="UP000303027">
    <property type="component" value="Unassembled WGS sequence"/>
</dbReference>
<name>A0A4C9H062_ECOLX</name>
<accession>A0A4C9H062</accession>